<dbReference type="Proteomes" id="UP001164250">
    <property type="component" value="Chromosome 5"/>
</dbReference>
<comment type="caution">
    <text evidence="1">The sequence shown here is derived from an EMBL/GenBank/DDBJ whole genome shotgun (WGS) entry which is preliminary data.</text>
</comment>
<proteinExistence type="predicted"/>
<sequence>METLVDSQNLETELGSLNRDMKNAFMSKSEQYQTPQPQAFSSINTGHLMTTMIPPKMEPIAEEYHNHKTINIPDKKSKDFSWQDFLLEDALLSANRQVQDSTLEFSSKDFSNNSHNVTPRSQINNENNIQINNGVKGNGFFWRSNLWISCFIIH</sequence>
<organism evidence="1 2">
    <name type="scientific">Pistacia atlantica</name>
    <dbReference type="NCBI Taxonomy" id="434234"/>
    <lineage>
        <taxon>Eukaryota</taxon>
        <taxon>Viridiplantae</taxon>
        <taxon>Streptophyta</taxon>
        <taxon>Embryophyta</taxon>
        <taxon>Tracheophyta</taxon>
        <taxon>Spermatophyta</taxon>
        <taxon>Magnoliopsida</taxon>
        <taxon>eudicotyledons</taxon>
        <taxon>Gunneridae</taxon>
        <taxon>Pentapetalae</taxon>
        <taxon>rosids</taxon>
        <taxon>malvids</taxon>
        <taxon>Sapindales</taxon>
        <taxon>Anacardiaceae</taxon>
        <taxon>Pistacia</taxon>
    </lineage>
</organism>
<reference evidence="2" key="1">
    <citation type="journal article" date="2023" name="G3 (Bethesda)">
        <title>Genome assembly and association tests identify interacting loci associated with vigor, precocity, and sex in interspecific pistachio rootstocks.</title>
        <authorList>
            <person name="Palmer W."/>
            <person name="Jacygrad E."/>
            <person name="Sagayaradj S."/>
            <person name="Cavanaugh K."/>
            <person name="Han R."/>
            <person name="Bertier L."/>
            <person name="Beede B."/>
            <person name="Kafkas S."/>
            <person name="Golino D."/>
            <person name="Preece J."/>
            <person name="Michelmore R."/>
        </authorList>
    </citation>
    <scope>NUCLEOTIDE SEQUENCE [LARGE SCALE GENOMIC DNA]</scope>
</reference>
<keyword evidence="2" id="KW-1185">Reference proteome</keyword>
<name>A0ACC1BFQ2_9ROSI</name>
<evidence type="ECO:0000313" key="2">
    <source>
        <dbReference type="Proteomes" id="UP001164250"/>
    </source>
</evidence>
<accession>A0ACC1BFQ2</accession>
<gene>
    <name evidence="1" type="ORF">Patl1_27646</name>
</gene>
<evidence type="ECO:0000313" key="1">
    <source>
        <dbReference type="EMBL" id="KAJ0097687.1"/>
    </source>
</evidence>
<protein>
    <submittedName>
        <fullName evidence="1">Uncharacterized protein</fullName>
    </submittedName>
</protein>
<dbReference type="EMBL" id="CM047901">
    <property type="protein sequence ID" value="KAJ0097687.1"/>
    <property type="molecule type" value="Genomic_DNA"/>
</dbReference>